<comment type="function">
    <text evidence="2 11">Synthesizes alpha-1,4-glucan chains using ADP-glucose.</text>
</comment>
<dbReference type="HAMAP" id="MF_00484">
    <property type="entry name" value="Glycogen_synth"/>
    <property type="match status" value="1"/>
</dbReference>
<evidence type="ECO:0000256" key="8">
    <source>
        <dbReference type="ARBA" id="ARBA00022679"/>
    </source>
</evidence>
<keyword evidence="15" id="KW-1185">Reference proteome</keyword>
<dbReference type="InterPro" id="IPR011835">
    <property type="entry name" value="GS/SS"/>
</dbReference>
<dbReference type="Pfam" id="PF08323">
    <property type="entry name" value="Glyco_transf_5"/>
    <property type="match status" value="1"/>
</dbReference>
<dbReference type="PANTHER" id="PTHR45825:SF11">
    <property type="entry name" value="ALPHA AMYLASE DOMAIN-CONTAINING PROTEIN"/>
    <property type="match status" value="1"/>
</dbReference>
<dbReference type="GO" id="GO:0005978">
    <property type="term" value="P:glycogen biosynthetic process"/>
    <property type="evidence" value="ECO:0007669"/>
    <property type="project" value="UniProtKB-UniRule"/>
</dbReference>
<keyword evidence="7 11" id="KW-0328">Glycosyltransferase</keyword>
<dbReference type="EMBL" id="SMFX01000001">
    <property type="protein sequence ID" value="TCK17524.1"/>
    <property type="molecule type" value="Genomic_DNA"/>
</dbReference>
<dbReference type="RefSeq" id="WP_132971394.1">
    <property type="nucleotide sequence ID" value="NZ_SMFX01000001.1"/>
</dbReference>
<dbReference type="GO" id="GO:0004373">
    <property type="term" value="F:alpha-1,4-glucan glucosyltransferase (UDP-glucose donor) activity"/>
    <property type="evidence" value="ECO:0007669"/>
    <property type="project" value="InterPro"/>
</dbReference>
<dbReference type="PANTHER" id="PTHR45825">
    <property type="entry name" value="GRANULE-BOUND STARCH SYNTHASE 1, CHLOROPLASTIC/AMYLOPLASTIC"/>
    <property type="match status" value="1"/>
</dbReference>
<feature type="domain" description="Starch synthase catalytic" evidence="13">
    <location>
        <begin position="3"/>
        <end position="238"/>
    </location>
</feature>
<evidence type="ECO:0000256" key="5">
    <source>
        <dbReference type="ARBA" id="ARBA00012588"/>
    </source>
</evidence>
<evidence type="ECO:0000256" key="9">
    <source>
        <dbReference type="ARBA" id="ARBA00023056"/>
    </source>
</evidence>
<feature type="domain" description="Glycosyl transferase family 1" evidence="12">
    <location>
        <begin position="296"/>
        <end position="453"/>
    </location>
</feature>
<evidence type="ECO:0000256" key="7">
    <source>
        <dbReference type="ARBA" id="ARBA00022676"/>
    </source>
</evidence>
<evidence type="ECO:0000313" key="15">
    <source>
        <dbReference type="Proteomes" id="UP000295707"/>
    </source>
</evidence>
<dbReference type="InterPro" id="IPR013534">
    <property type="entry name" value="Starch_synth_cat_dom"/>
</dbReference>
<dbReference type="NCBIfam" id="NF001899">
    <property type="entry name" value="PRK00654.1-2"/>
    <property type="match status" value="1"/>
</dbReference>
<proteinExistence type="inferred from homology"/>
<comment type="caution">
    <text evidence="14">The sequence shown here is derived from an EMBL/GenBank/DDBJ whole genome shotgun (WGS) entry which is preliminary data.</text>
</comment>
<dbReference type="GO" id="GO:0009011">
    <property type="term" value="F:alpha-1,4-glucan glucosyltransferase (ADP-glucose donor) activity"/>
    <property type="evidence" value="ECO:0007669"/>
    <property type="project" value="UniProtKB-UniRule"/>
</dbReference>
<keyword evidence="8 11" id="KW-0808">Transferase</keyword>
<keyword evidence="9 11" id="KW-0320">Glycogen biosynthesis</keyword>
<evidence type="ECO:0000256" key="3">
    <source>
        <dbReference type="ARBA" id="ARBA00004964"/>
    </source>
</evidence>
<evidence type="ECO:0000256" key="2">
    <source>
        <dbReference type="ARBA" id="ARBA00002764"/>
    </source>
</evidence>
<comment type="similarity">
    <text evidence="4 11">Belongs to the glycosyltransferase 1 family. Bacterial/plant glycogen synthase subfamily.</text>
</comment>
<evidence type="ECO:0000256" key="11">
    <source>
        <dbReference type="HAMAP-Rule" id="MF_00484"/>
    </source>
</evidence>
<evidence type="ECO:0000256" key="6">
    <source>
        <dbReference type="ARBA" id="ARBA00019935"/>
    </source>
</evidence>
<dbReference type="CDD" id="cd03791">
    <property type="entry name" value="GT5_Glycogen_synthase_DULL1-like"/>
    <property type="match status" value="1"/>
</dbReference>
<accession>A0A4R1H6X7</accession>
<dbReference type="InterPro" id="IPR001296">
    <property type="entry name" value="Glyco_trans_1"/>
</dbReference>
<comment type="catalytic activity">
    <reaction evidence="1 11">
        <text>[(1-&gt;4)-alpha-D-glucosyl](n) + ADP-alpha-D-glucose = [(1-&gt;4)-alpha-D-glucosyl](n+1) + ADP + H(+)</text>
        <dbReference type="Rhea" id="RHEA:18189"/>
        <dbReference type="Rhea" id="RHEA-COMP:9584"/>
        <dbReference type="Rhea" id="RHEA-COMP:9587"/>
        <dbReference type="ChEBI" id="CHEBI:15378"/>
        <dbReference type="ChEBI" id="CHEBI:15444"/>
        <dbReference type="ChEBI" id="CHEBI:57498"/>
        <dbReference type="ChEBI" id="CHEBI:456216"/>
        <dbReference type="EC" id="2.4.1.21"/>
    </reaction>
</comment>
<evidence type="ECO:0000259" key="12">
    <source>
        <dbReference type="Pfam" id="PF00534"/>
    </source>
</evidence>
<dbReference type="EC" id="2.4.1.21" evidence="5 11"/>
<evidence type="ECO:0000256" key="4">
    <source>
        <dbReference type="ARBA" id="ARBA00010281"/>
    </source>
</evidence>
<evidence type="ECO:0000313" key="14">
    <source>
        <dbReference type="EMBL" id="TCK17524.1"/>
    </source>
</evidence>
<feature type="binding site" evidence="11">
    <location>
        <position position="15"/>
    </location>
    <ligand>
        <name>ADP-alpha-D-glucose</name>
        <dbReference type="ChEBI" id="CHEBI:57498"/>
    </ligand>
</feature>
<organism evidence="14 15">
    <name type="scientific">Thiogranum longum</name>
    <dbReference type="NCBI Taxonomy" id="1537524"/>
    <lineage>
        <taxon>Bacteria</taxon>
        <taxon>Pseudomonadati</taxon>
        <taxon>Pseudomonadota</taxon>
        <taxon>Gammaproteobacteria</taxon>
        <taxon>Chromatiales</taxon>
        <taxon>Ectothiorhodospiraceae</taxon>
        <taxon>Thiogranum</taxon>
    </lineage>
</organism>
<protein>
    <recommendedName>
        <fullName evidence="6 11">Glycogen synthase</fullName>
        <ecNumber evidence="5 11">2.4.1.21</ecNumber>
    </recommendedName>
    <alternativeName>
        <fullName evidence="10 11">Starch [bacterial glycogen] synthase</fullName>
    </alternativeName>
</protein>
<dbReference type="Proteomes" id="UP000295707">
    <property type="component" value="Unassembled WGS sequence"/>
</dbReference>
<sequence>MDILFASSEAHPLIKTGGLADVSGSLPRAIRNSKQEIRLILPAYPAAVKAAGTLKTIATLKVTGANNPVRLLQGRLPHTRVRLYLVDCPQYFDREGGPYSKPDGTDWPDNADRFALFSRVICAVAMNRAGLDWQPQLVHCNDWQTGLVPALLSLEAERPATLFTIHNLAYQGLFDRPAFERLGLPQTWWAMNYLEFYGHLSFIKGGLVFADWINTVSPRYAEEICTPQFGCGLEGLLTRRKSHLSGILNGVDYRIWSPSRDPLIARRYTARTLRLKLENKRVLQAAFGLPDDPFVPVFAHVGRLVDQKGIDLILDLLPQLLQRHLQLIILGTGQSALEAALRDAGKQYPERVGVRIEYDEALSHQLEAGADAFLMPSRFEPCGLNQLYSLRYGTPPIVNNTGGLADSVTDASSENLAAATATGFVFNKPEPKPLLGAIDRALDLYAEPDRWKQLMQTGMQQDFSWTRSAAAYLDLYTRLAPASP</sequence>
<evidence type="ECO:0000259" key="13">
    <source>
        <dbReference type="Pfam" id="PF08323"/>
    </source>
</evidence>
<dbReference type="OrthoDB" id="9808590at2"/>
<gene>
    <name evidence="11" type="primary">glgA</name>
    <name evidence="14" type="ORF">DFR30_0756</name>
</gene>
<dbReference type="AlphaFoldDB" id="A0A4R1H6X7"/>
<reference evidence="14 15" key="1">
    <citation type="submission" date="2019-03" db="EMBL/GenBank/DDBJ databases">
        <title>Genomic Encyclopedia of Type Strains, Phase IV (KMG-IV): sequencing the most valuable type-strain genomes for metagenomic binning, comparative biology and taxonomic classification.</title>
        <authorList>
            <person name="Goeker M."/>
        </authorList>
    </citation>
    <scope>NUCLEOTIDE SEQUENCE [LARGE SCALE GENOMIC DNA]</scope>
    <source>
        <strain evidence="14 15">DSM 19610</strain>
    </source>
</reference>
<evidence type="ECO:0000256" key="1">
    <source>
        <dbReference type="ARBA" id="ARBA00001478"/>
    </source>
</evidence>
<dbReference type="NCBIfam" id="TIGR02095">
    <property type="entry name" value="glgA"/>
    <property type="match status" value="1"/>
</dbReference>
<evidence type="ECO:0000256" key="10">
    <source>
        <dbReference type="ARBA" id="ARBA00031722"/>
    </source>
</evidence>
<dbReference type="Gene3D" id="3.40.50.2000">
    <property type="entry name" value="Glycogen Phosphorylase B"/>
    <property type="match status" value="2"/>
</dbReference>
<dbReference type="Pfam" id="PF00534">
    <property type="entry name" value="Glycos_transf_1"/>
    <property type="match status" value="1"/>
</dbReference>
<name>A0A4R1H6X7_9GAMM</name>
<comment type="pathway">
    <text evidence="3 11">Glycan biosynthesis; glycogen biosynthesis.</text>
</comment>
<dbReference type="UniPathway" id="UPA00164"/>
<dbReference type="SUPFAM" id="SSF53756">
    <property type="entry name" value="UDP-Glycosyltransferase/glycogen phosphorylase"/>
    <property type="match status" value="1"/>
</dbReference>